<dbReference type="Pfam" id="PF00400">
    <property type="entry name" value="WD40"/>
    <property type="match status" value="4"/>
</dbReference>
<dbReference type="PROSITE" id="PS50082">
    <property type="entry name" value="WD_REPEATS_2"/>
    <property type="match status" value="4"/>
</dbReference>
<feature type="compositionally biased region" description="Basic and acidic residues" evidence="5">
    <location>
        <begin position="545"/>
        <end position="561"/>
    </location>
</feature>
<evidence type="ECO:0000256" key="1">
    <source>
        <dbReference type="ARBA" id="ARBA00022574"/>
    </source>
</evidence>
<accession>A0A4Y7LZ36</accession>
<dbReference type="EMBL" id="LR003216">
    <property type="protein sequence ID" value="SVE72835.1"/>
    <property type="molecule type" value="mRNA"/>
</dbReference>
<evidence type="ECO:0000256" key="3">
    <source>
        <dbReference type="ARBA" id="ARBA00038343"/>
    </source>
</evidence>
<feature type="repeat" description="WD" evidence="4">
    <location>
        <begin position="281"/>
        <end position="316"/>
    </location>
</feature>
<proteinExistence type="evidence at transcript level"/>
<keyword evidence="1 4" id="KW-0853">WD repeat</keyword>
<feature type="region of interest" description="Disordered" evidence="5">
    <location>
        <begin position="626"/>
        <end position="656"/>
    </location>
</feature>
<evidence type="ECO:0000313" key="6">
    <source>
        <dbReference type="EMBL" id="SVE72835.1"/>
    </source>
</evidence>
<dbReference type="PROSITE" id="PS50294">
    <property type="entry name" value="WD_REPEATS_REGION"/>
    <property type="match status" value="1"/>
</dbReference>
<keyword evidence="2" id="KW-0677">Repeat</keyword>
<dbReference type="GO" id="GO:0035861">
    <property type="term" value="C:site of double-strand break"/>
    <property type="evidence" value="ECO:0007669"/>
    <property type="project" value="TreeGrafter"/>
</dbReference>
<dbReference type="SUPFAM" id="SSF50978">
    <property type="entry name" value="WD40 repeat-like"/>
    <property type="match status" value="1"/>
</dbReference>
<evidence type="ECO:0000256" key="2">
    <source>
        <dbReference type="ARBA" id="ARBA00022737"/>
    </source>
</evidence>
<dbReference type="InterPro" id="IPR020472">
    <property type="entry name" value="WD40_PAC1"/>
</dbReference>
<comment type="similarity">
    <text evidence="3">Belongs to the WD repeat GAD-1 family.</text>
</comment>
<dbReference type="InterPro" id="IPR015943">
    <property type="entry name" value="WD40/YVTN_repeat-like_dom_sf"/>
</dbReference>
<feature type="repeat" description="WD" evidence="4">
    <location>
        <begin position="386"/>
        <end position="418"/>
    </location>
</feature>
<dbReference type="SMART" id="SM00320">
    <property type="entry name" value="WD40"/>
    <property type="match status" value="6"/>
</dbReference>
<feature type="region of interest" description="Disordered" evidence="5">
    <location>
        <begin position="545"/>
        <end position="582"/>
    </location>
</feature>
<dbReference type="PANTHER" id="PTHR16017:SF0">
    <property type="entry name" value="WD REPEAT-CONTAINING PROTEIN 70"/>
    <property type="match status" value="1"/>
</dbReference>
<gene>
    <name evidence="6" type="primary">EOG090X0364</name>
</gene>
<feature type="repeat" description="WD" evidence="4">
    <location>
        <begin position="330"/>
        <end position="362"/>
    </location>
</feature>
<feature type="compositionally biased region" description="Acidic residues" evidence="5">
    <location>
        <begin position="151"/>
        <end position="169"/>
    </location>
</feature>
<dbReference type="PRINTS" id="PR00320">
    <property type="entry name" value="GPROTEINBRPT"/>
</dbReference>
<dbReference type="InterPro" id="IPR051858">
    <property type="entry name" value="WD_repeat_GAD-1"/>
</dbReference>
<feature type="repeat" description="WD" evidence="4">
    <location>
        <begin position="180"/>
        <end position="212"/>
    </location>
</feature>
<dbReference type="AlphaFoldDB" id="A0A4Y7LZ36"/>
<name>A0A4Y7LZ36_9CRUS</name>
<dbReference type="InterPro" id="IPR036322">
    <property type="entry name" value="WD40_repeat_dom_sf"/>
</dbReference>
<dbReference type="GO" id="GO:0005634">
    <property type="term" value="C:nucleus"/>
    <property type="evidence" value="ECO:0007669"/>
    <property type="project" value="TreeGrafter"/>
</dbReference>
<evidence type="ECO:0000256" key="4">
    <source>
        <dbReference type="PROSITE-ProRule" id="PRU00221"/>
    </source>
</evidence>
<sequence length="656" mass="71750">MPPKKAIAFGKIGSFGQLSISSNSQVATKNEDGGFGKFGKSDDEFKAEPTTAVQEAMGFQGFGKNKAPAKNFDVESLVEQSKQVARERNLAKISSEAGTSTQESKEEDEGDVIGPPPPPPTEPVTKEFNPSEAPNTFKKPSNKKPSKSQSDDDDDDDDDDVSSDEDGEDNFIPATLEVNLNHGTKPVSALSVDHSGARLVTGSVDYDVRLWDFAGMSSSLQSFRTIRPCESHPILDLHYSITGDAILIISGTAQAKVVDRDGYEKAECVKGDQYITDMARTKGHIASLVGGSWHPRDKQEFLTCSQDGTCRIWNVDDVKQHKGIMKSRSQSGLRAAPTSCNYSRDGNLIACACNDGSIQMWDHRRMFVNTSVLIRNAHQTGTETSSIVFAYDGRNVATRGGDSTLKLWDIRQPKAPVHSAGDLFSRFSMTNCAFSPNDRLLLTGTSFQKGESGGKIVFFDRNTFERVHEIEVPKAHAVRTIWHPKLNQIICGAGDGNVHLYYDVDKSHNGAKLCLGKPKRIRQNDMMSTVRVITPHALPMFREDKPRSTRRAMEKARKDPVMSKQPDLPIGSKGSGGRVAASGSTLSSYIVRNLGIASRIEDEGNPREAILRHASAAAANPYWVSPAYNKTQPKPIWASETTDGDEEPEAKKGKLN</sequence>
<dbReference type="FunFam" id="2.130.10.10:FF:001319">
    <property type="entry name" value="Gastrulation defective protein 1"/>
    <property type="match status" value="1"/>
</dbReference>
<dbReference type="PANTHER" id="PTHR16017">
    <property type="entry name" value="GASTRULATION DEFECTIVE PROTEIN 1-RELATED"/>
    <property type="match status" value="1"/>
</dbReference>
<reference evidence="6" key="1">
    <citation type="submission" date="2018-08" db="EMBL/GenBank/DDBJ databases">
        <authorList>
            <person name="Cornetti L."/>
        </authorList>
    </citation>
    <scope>NUCLEOTIDE SEQUENCE</scope>
    <source>
        <strain evidence="6">OM-SAIQ-clone2</strain>
    </source>
</reference>
<feature type="region of interest" description="Disordered" evidence="5">
    <location>
        <begin position="75"/>
        <end position="169"/>
    </location>
</feature>
<protein>
    <submittedName>
        <fullName evidence="6">EOG090X0364</fullName>
    </submittedName>
</protein>
<evidence type="ECO:0000256" key="5">
    <source>
        <dbReference type="SAM" id="MobiDB-lite"/>
    </source>
</evidence>
<dbReference type="InterPro" id="IPR001680">
    <property type="entry name" value="WD40_rpt"/>
</dbReference>
<dbReference type="Gene3D" id="2.130.10.10">
    <property type="entry name" value="YVTN repeat-like/Quinoprotein amine dehydrogenase"/>
    <property type="match status" value="3"/>
</dbReference>
<organism evidence="6">
    <name type="scientific">Ceriodaphnia reticulata</name>
    <dbReference type="NCBI Taxonomy" id="302197"/>
    <lineage>
        <taxon>Eukaryota</taxon>
        <taxon>Metazoa</taxon>
        <taxon>Ecdysozoa</taxon>
        <taxon>Arthropoda</taxon>
        <taxon>Crustacea</taxon>
        <taxon>Branchiopoda</taxon>
        <taxon>Diplostraca</taxon>
        <taxon>Cladocera</taxon>
        <taxon>Anomopoda</taxon>
        <taxon>Daphniidae</taxon>
        <taxon>Ceriodaphnia</taxon>
    </lineage>
</organism>